<dbReference type="GO" id="GO:0006605">
    <property type="term" value="P:protein targeting"/>
    <property type="evidence" value="ECO:0007669"/>
    <property type="project" value="InterPro"/>
</dbReference>
<dbReference type="EMBL" id="MN079076">
    <property type="protein sequence ID" value="QEA03732.1"/>
    <property type="molecule type" value="Genomic_DNA"/>
</dbReference>
<dbReference type="NCBIfam" id="TIGR01400">
    <property type="entry name" value="fliR"/>
    <property type="match status" value="1"/>
</dbReference>
<name>A0A5B8R8Y1_9ZZZZ</name>
<keyword evidence="3" id="KW-1003">Cell membrane</keyword>
<dbReference type="Pfam" id="PF01311">
    <property type="entry name" value="Bac_export_1"/>
    <property type="match status" value="1"/>
</dbReference>
<dbReference type="PRINTS" id="PR00953">
    <property type="entry name" value="TYPE3IMRPROT"/>
</dbReference>
<evidence type="ECO:0000256" key="8">
    <source>
        <dbReference type="SAM" id="Phobius"/>
    </source>
</evidence>
<dbReference type="InterPro" id="IPR006303">
    <property type="entry name" value="FliR"/>
</dbReference>
<feature type="transmembrane region" description="Helical" evidence="8">
    <location>
        <begin position="95"/>
        <end position="114"/>
    </location>
</feature>
<proteinExistence type="predicted"/>
<sequence>MNLEAAQITAWLGQFLWPLVRVGAMMLVAPVFSNAAVPMRIRVLLGVALTVAVMPAAGGAPALDPLSAAAVVLAAQQVIIGAAMGLLVAMAFQTVVVAGESISLTMGLGFATMVDPQSGVPVPVLSQFLLVILTLLFLAFGGHLVLIQLVAESFRLLPLDAGGLAAEDFHTVVAFASTMFSGAVLLALPAMAALLMINMIIGVMTRVAPQMNIFSVGFPITMLSGFVILLTLVLPSMPQRMSAIWRQAFDTIRQILGA</sequence>
<dbReference type="PANTHER" id="PTHR30065:SF8">
    <property type="entry name" value="FLAGELLAR BIOSYNTHETIC PROTEIN FLIR"/>
    <property type="match status" value="1"/>
</dbReference>
<protein>
    <recommendedName>
        <fullName evidence="10">Flagellar biosynthetic protein FliR</fullName>
    </recommendedName>
</protein>
<reference evidence="9" key="1">
    <citation type="submission" date="2019-06" db="EMBL/GenBank/DDBJ databases">
        <authorList>
            <person name="Murdoch R.W."/>
            <person name="Fathepure B."/>
        </authorList>
    </citation>
    <scope>NUCLEOTIDE SEQUENCE</scope>
</reference>
<dbReference type="PANTHER" id="PTHR30065">
    <property type="entry name" value="FLAGELLAR BIOSYNTHETIC PROTEIN FLIR"/>
    <property type="match status" value="1"/>
</dbReference>
<keyword evidence="6 8" id="KW-0472">Membrane</keyword>
<feature type="transmembrane region" description="Helical" evidence="8">
    <location>
        <begin position="126"/>
        <end position="151"/>
    </location>
</feature>
<feature type="transmembrane region" description="Helical" evidence="8">
    <location>
        <begin position="15"/>
        <end position="36"/>
    </location>
</feature>
<keyword evidence="7" id="KW-0975">Bacterial flagellum</keyword>
<feature type="transmembrane region" description="Helical" evidence="8">
    <location>
        <begin position="43"/>
        <end position="63"/>
    </location>
</feature>
<gene>
    <name evidence="9" type="ORF">KBTEX_00032</name>
</gene>
<keyword evidence="4 8" id="KW-0812">Transmembrane</keyword>
<dbReference type="GO" id="GO:0005886">
    <property type="term" value="C:plasma membrane"/>
    <property type="evidence" value="ECO:0007669"/>
    <property type="project" value="UniProtKB-SubCell"/>
</dbReference>
<accession>A0A5B8R8Y1</accession>
<feature type="transmembrane region" description="Helical" evidence="8">
    <location>
        <begin position="172"/>
        <end position="201"/>
    </location>
</feature>
<feature type="transmembrane region" description="Helical" evidence="8">
    <location>
        <begin position="69"/>
        <end position="88"/>
    </location>
</feature>
<evidence type="ECO:0000256" key="5">
    <source>
        <dbReference type="ARBA" id="ARBA00022989"/>
    </source>
</evidence>
<dbReference type="InterPro" id="IPR002010">
    <property type="entry name" value="T3SS_IM_R"/>
</dbReference>
<comment type="subcellular location">
    <subcellularLocation>
        <location evidence="1">Bacterial flagellum basal body</location>
    </subcellularLocation>
    <subcellularLocation>
        <location evidence="2">Cell membrane</location>
        <topology evidence="2">Multi-pass membrane protein</topology>
    </subcellularLocation>
</comment>
<dbReference type="AlphaFoldDB" id="A0A5B8R8Y1"/>
<organism evidence="9">
    <name type="scientific">uncultured organism</name>
    <dbReference type="NCBI Taxonomy" id="155900"/>
    <lineage>
        <taxon>unclassified sequences</taxon>
        <taxon>environmental samples</taxon>
    </lineage>
</organism>
<evidence type="ECO:0000256" key="1">
    <source>
        <dbReference type="ARBA" id="ARBA00004117"/>
    </source>
</evidence>
<evidence type="ECO:0000256" key="6">
    <source>
        <dbReference type="ARBA" id="ARBA00023136"/>
    </source>
</evidence>
<evidence type="ECO:0008006" key="10">
    <source>
        <dbReference type="Google" id="ProtNLM"/>
    </source>
</evidence>
<evidence type="ECO:0000256" key="3">
    <source>
        <dbReference type="ARBA" id="ARBA00022475"/>
    </source>
</evidence>
<keyword evidence="5 8" id="KW-1133">Transmembrane helix</keyword>
<evidence type="ECO:0000256" key="4">
    <source>
        <dbReference type="ARBA" id="ARBA00022692"/>
    </source>
</evidence>
<feature type="transmembrane region" description="Helical" evidence="8">
    <location>
        <begin position="213"/>
        <end position="234"/>
    </location>
</feature>
<evidence type="ECO:0000256" key="7">
    <source>
        <dbReference type="ARBA" id="ARBA00023143"/>
    </source>
</evidence>
<evidence type="ECO:0000313" key="9">
    <source>
        <dbReference type="EMBL" id="QEA03732.1"/>
    </source>
</evidence>
<evidence type="ECO:0000256" key="2">
    <source>
        <dbReference type="ARBA" id="ARBA00004651"/>
    </source>
</evidence>